<proteinExistence type="predicted"/>
<dbReference type="Proteomes" id="UP001642483">
    <property type="component" value="Unassembled WGS sequence"/>
</dbReference>
<sequence length="129" mass="15266">MSRNDRRKVREYGCKPELGPINKHTVYTNSVAHWINDHVVCKELGYETIPFVWCQDHCQYKDKSMGLVNITDYVPVPVTWQIEKKVTYKMKKKILRWEIPVACSCVRASDVNTIQPRGKRHTCRRLKKF</sequence>
<name>A0ABP0GAS7_CLALP</name>
<dbReference type="EMBL" id="CAWYQH010000108">
    <property type="protein sequence ID" value="CAK8688895.1"/>
    <property type="molecule type" value="Genomic_DNA"/>
</dbReference>
<accession>A0ABP0GAS7</accession>
<evidence type="ECO:0000313" key="1">
    <source>
        <dbReference type="EMBL" id="CAK8688895.1"/>
    </source>
</evidence>
<protein>
    <submittedName>
        <fullName evidence="1">Uncharacterized protein</fullName>
    </submittedName>
</protein>
<organism evidence="1 2">
    <name type="scientific">Clavelina lepadiformis</name>
    <name type="common">Light-bulb sea squirt</name>
    <name type="synonym">Ascidia lepadiformis</name>
    <dbReference type="NCBI Taxonomy" id="159417"/>
    <lineage>
        <taxon>Eukaryota</taxon>
        <taxon>Metazoa</taxon>
        <taxon>Chordata</taxon>
        <taxon>Tunicata</taxon>
        <taxon>Ascidiacea</taxon>
        <taxon>Aplousobranchia</taxon>
        <taxon>Clavelinidae</taxon>
        <taxon>Clavelina</taxon>
    </lineage>
</organism>
<comment type="caution">
    <text evidence="1">The sequence shown here is derived from an EMBL/GenBank/DDBJ whole genome shotgun (WGS) entry which is preliminary data.</text>
</comment>
<keyword evidence="2" id="KW-1185">Reference proteome</keyword>
<gene>
    <name evidence="1" type="ORF">CVLEPA_LOCUS20850</name>
</gene>
<reference evidence="1 2" key="1">
    <citation type="submission" date="2024-02" db="EMBL/GenBank/DDBJ databases">
        <authorList>
            <person name="Daric V."/>
            <person name="Darras S."/>
        </authorList>
    </citation>
    <scope>NUCLEOTIDE SEQUENCE [LARGE SCALE GENOMIC DNA]</scope>
</reference>
<evidence type="ECO:0000313" key="2">
    <source>
        <dbReference type="Proteomes" id="UP001642483"/>
    </source>
</evidence>